<accession>A0A2P2NB29</accession>
<protein>
    <submittedName>
        <fullName evidence="1">Uncharacterized protein</fullName>
    </submittedName>
</protein>
<name>A0A2P2NB29_RHIMU</name>
<evidence type="ECO:0000313" key="1">
    <source>
        <dbReference type="EMBL" id="MBX39696.1"/>
    </source>
</evidence>
<proteinExistence type="predicted"/>
<organism evidence="1">
    <name type="scientific">Rhizophora mucronata</name>
    <name type="common">Asiatic mangrove</name>
    <dbReference type="NCBI Taxonomy" id="61149"/>
    <lineage>
        <taxon>Eukaryota</taxon>
        <taxon>Viridiplantae</taxon>
        <taxon>Streptophyta</taxon>
        <taxon>Embryophyta</taxon>
        <taxon>Tracheophyta</taxon>
        <taxon>Spermatophyta</taxon>
        <taxon>Magnoliopsida</taxon>
        <taxon>eudicotyledons</taxon>
        <taxon>Gunneridae</taxon>
        <taxon>Pentapetalae</taxon>
        <taxon>rosids</taxon>
        <taxon>fabids</taxon>
        <taxon>Malpighiales</taxon>
        <taxon>Rhizophoraceae</taxon>
        <taxon>Rhizophora</taxon>
    </lineage>
</organism>
<dbReference type="AlphaFoldDB" id="A0A2P2NB29"/>
<reference evidence="1" key="1">
    <citation type="submission" date="2018-02" db="EMBL/GenBank/DDBJ databases">
        <title>Rhizophora mucronata_Transcriptome.</title>
        <authorList>
            <person name="Meera S.P."/>
            <person name="Sreeshan A."/>
            <person name="Augustine A."/>
        </authorList>
    </citation>
    <scope>NUCLEOTIDE SEQUENCE</scope>
    <source>
        <tissue evidence="1">Leaf</tissue>
    </source>
</reference>
<sequence>MTIAACAYGVMVRPCPSGSMASPTPKYTR</sequence>
<dbReference type="EMBL" id="GGEC01059212">
    <property type="protein sequence ID" value="MBX39696.1"/>
    <property type="molecule type" value="Transcribed_RNA"/>
</dbReference>